<dbReference type="OrthoDB" id="1298252at2759"/>
<dbReference type="SUPFAM" id="SSF52047">
    <property type="entry name" value="RNI-like"/>
    <property type="match status" value="1"/>
</dbReference>
<dbReference type="Proteomes" id="UP000245207">
    <property type="component" value="Unassembled WGS sequence"/>
</dbReference>
<name>A0A2U1MWS8_ARTAN</name>
<dbReference type="Pfam" id="PF08387">
    <property type="entry name" value="FBD"/>
    <property type="match status" value="1"/>
</dbReference>
<dbReference type="InterPro" id="IPR032675">
    <property type="entry name" value="LRR_dom_sf"/>
</dbReference>
<evidence type="ECO:0000313" key="2">
    <source>
        <dbReference type="EMBL" id="PWA65712.1"/>
    </source>
</evidence>
<organism evidence="2 3">
    <name type="scientific">Artemisia annua</name>
    <name type="common">Sweet wormwood</name>
    <dbReference type="NCBI Taxonomy" id="35608"/>
    <lineage>
        <taxon>Eukaryota</taxon>
        <taxon>Viridiplantae</taxon>
        <taxon>Streptophyta</taxon>
        <taxon>Embryophyta</taxon>
        <taxon>Tracheophyta</taxon>
        <taxon>Spermatophyta</taxon>
        <taxon>Magnoliopsida</taxon>
        <taxon>eudicotyledons</taxon>
        <taxon>Gunneridae</taxon>
        <taxon>Pentapetalae</taxon>
        <taxon>asterids</taxon>
        <taxon>campanulids</taxon>
        <taxon>Asterales</taxon>
        <taxon>Asteraceae</taxon>
        <taxon>Asteroideae</taxon>
        <taxon>Anthemideae</taxon>
        <taxon>Artemisiinae</taxon>
        <taxon>Artemisia</taxon>
    </lineage>
</organism>
<sequence>MSIVMESQDVDRLSNMPDEVLSEVLSLMPTKFAARTSILSKKWRYKWTLVTNIDIDVHPFHGLQNCCNFVDRVLDLCQTTEIKLFRLRFSNLWVQKSSMTKWINDAISLNVRDLDIQFALLELPVSFFTCKTLTKLRIENGSDFEVMDWQTPFNLPCLKTLDIAIFSDPSLNAFRLIRGCPVLESLSLKITWRGDEEDYIFRIPTLKHLKLSVPKCASIINKVVLNVPNLDSFCLDGTWCSLFVMEDFPSLVSVSFSFSEVRFVHLYVELLKGITGAKSLSLDRASVRLPDASFLKFPNLKHLEFKSGYRLNWLFIFQFLESCSELEQLFIQKPDMEQPCWTEPHSLPTCILNNLTTIKYENCMGREDELQFLEYMLGNAQVLKTLAITFNSGLVEEETRLYAKFLKCPRASRYCEIRFLGKSFGSASR</sequence>
<feature type="domain" description="F-box" evidence="1">
    <location>
        <begin position="10"/>
        <end position="63"/>
    </location>
</feature>
<dbReference type="EMBL" id="PKPP01004170">
    <property type="protein sequence ID" value="PWA65712.1"/>
    <property type="molecule type" value="Genomic_DNA"/>
</dbReference>
<keyword evidence="3" id="KW-1185">Reference proteome</keyword>
<gene>
    <name evidence="2" type="ORF">CTI12_AA331810</name>
</gene>
<dbReference type="AlphaFoldDB" id="A0A2U1MWS8"/>
<accession>A0A2U1MWS8</accession>
<dbReference type="InterPro" id="IPR050232">
    <property type="entry name" value="FBL13/AtMIF1-like"/>
</dbReference>
<dbReference type="Gene3D" id="3.80.10.10">
    <property type="entry name" value="Ribonuclease Inhibitor"/>
    <property type="match status" value="2"/>
</dbReference>
<dbReference type="Pfam" id="PF00646">
    <property type="entry name" value="F-box"/>
    <property type="match status" value="1"/>
</dbReference>
<evidence type="ECO:0000313" key="3">
    <source>
        <dbReference type="Proteomes" id="UP000245207"/>
    </source>
</evidence>
<dbReference type="InterPro" id="IPR055411">
    <property type="entry name" value="LRR_FXL15/At3g58940/PEG3-like"/>
</dbReference>
<proteinExistence type="predicted"/>
<dbReference type="STRING" id="35608.A0A2U1MWS8"/>
<dbReference type="PANTHER" id="PTHR31900:SF31">
    <property type="entry name" value="F-BOX_LRR-REPEAT PROTEIN 13-LIKE"/>
    <property type="match status" value="1"/>
</dbReference>
<protein>
    <submittedName>
        <fullName evidence="2">FBD-like protein</fullName>
    </submittedName>
</protein>
<evidence type="ECO:0000259" key="1">
    <source>
        <dbReference type="PROSITE" id="PS50181"/>
    </source>
</evidence>
<dbReference type="SUPFAM" id="SSF81383">
    <property type="entry name" value="F-box domain"/>
    <property type="match status" value="1"/>
</dbReference>
<comment type="caution">
    <text evidence="2">The sequence shown here is derived from an EMBL/GenBank/DDBJ whole genome shotgun (WGS) entry which is preliminary data.</text>
</comment>
<dbReference type="InterPro" id="IPR001810">
    <property type="entry name" value="F-box_dom"/>
</dbReference>
<dbReference type="InterPro" id="IPR006566">
    <property type="entry name" value="FBD"/>
</dbReference>
<dbReference type="InterPro" id="IPR036047">
    <property type="entry name" value="F-box-like_dom_sf"/>
</dbReference>
<dbReference type="Pfam" id="PF24758">
    <property type="entry name" value="LRR_At5g56370"/>
    <property type="match status" value="1"/>
</dbReference>
<dbReference type="CDD" id="cd22160">
    <property type="entry name" value="F-box_AtFBL13-like"/>
    <property type="match status" value="1"/>
</dbReference>
<dbReference type="SMART" id="SM00579">
    <property type="entry name" value="FBD"/>
    <property type="match status" value="1"/>
</dbReference>
<reference evidence="2 3" key="1">
    <citation type="journal article" date="2018" name="Mol. Plant">
        <title>The genome of Artemisia annua provides insight into the evolution of Asteraceae family and artemisinin biosynthesis.</title>
        <authorList>
            <person name="Shen Q."/>
            <person name="Zhang L."/>
            <person name="Liao Z."/>
            <person name="Wang S."/>
            <person name="Yan T."/>
            <person name="Shi P."/>
            <person name="Liu M."/>
            <person name="Fu X."/>
            <person name="Pan Q."/>
            <person name="Wang Y."/>
            <person name="Lv Z."/>
            <person name="Lu X."/>
            <person name="Zhang F."/>
            <person name="Jiang W."/>
            <person name="Ma Y."/>
            <person name="Chen M."/>
            <person name="Hao X."/>
            <person name="Li L."/>
            <person name="Tang Y."/>
            <person name="Lv G."/>
            <person name="Zhou Y."/>
            <person name="Sun X."/>
            <person name="Brodelius P.E."/>
            <person name="Rose J.K.C."/>
            <person name="Tang K."/>
        </authorList>
    </citation>
    <scope>NUCLEOTIDE SEQUENCE [LARGE SCALE GENOMIC DNA]</scope>
    <source>
        <strain evidence="3">cv. Huhao1</strain>
        <tissue evidence="2">Leaf</tissue>
    </source>
</reference>
<dbReference type="PROSITE" id="PS50181">
    <property type="entry name" value="FBOX"/>
    <property type="match status" value="1"/>
</dbReference>
<dbReference type="InterPro" id="IPR053781">
    <property type="entry name" value="F-box_AtFBL13-like"/>
</dbReference>
<dbReference type="PANTHER" id="PTHR31900">
    <property type="entry name" value="F-BOX/RNI SUPERFAMILY PROTEIN-RELATED"/>
    <property type="match status" value="1"/>
</dbReference>